<feature type="compositionally biased region" description="Polar residues" evidence="1">
    <location>
        <begin position="35"/>
        <end position="51"/>
    </location>
</feature>
<gene>
    <name evidence="2" type="ORF">QWJ41_20995</name>
</gene>
<sequence>ELWRKQTAGHLLKESEATDVKEGENQEGGVVVGDTTIQGEDQATTSATKSDNSGEDNSVRRK</sequence>
<evidence type="ECO:0000256" key="1">
    <source>
        <dbReference type="SAM" id="MobiDB-lite"/>
    </source>
</evidence>
<reference evidence="2" key="1">
    <citation type="submission" date="2023-06" db="EMBL/GenBank/DDBJ databases">
        <title>Genome sequence of Nocardioides sp. SOB44.</title>
        <authorList>
            <person name="Zhang G."/>
        </authorList>
    </citation>
    <scope>NUCLEOTIDE SEQUENCE</scope>
    <source>
        <strain evidence="2">SOB44</strain>
    </source>
</reference>
<comment type="caution">
    <text evidence="2">The sequence shown here is derived from an EMBL/GenBank/DDBJ whole genome shotgun (WGS) entry which is preliminary data.</text>
</comment>
<name>A0ABT8TWF9_9ACTN</name>
<feature type="region of interest" description="Disordered" evidence="1">
    <location>
        <begin position="1"/>
        <end position="62"/>
    </location>
</feature>
<dbReference type="RefSeq" id="WP_302710424.1">
    <property type="nucleotide sequence ID" value="NZ_JAULSC010000184.1"/>
</dbReference>
<dbReference type="Proteomes" id="UP001168363">
    <property type="component" value="Unassembled WGS sequence"/>
</dbReference>
<organism evidence="2 3">
    <name type="scientific">Nocardioides cremeus</name>
    <dbReference type="NCBI Taxonomy" id="3058044"/>
    <lineage>
        <taxon>Bacteria</taxon>
        <taxon>Bacillati</taxon>
        <taxon>Actinomycetota</taxon>
        <taxon>Actinomycetes</taxon>
        <taxon>Propionibacteriales</taxon>
        <taxon>Nocardioidaceae</taxon>
        <taxon>Nocardioides</taxon>
    </lineage>
</organism>
<feature type="non-terminal residue" evidence="2">
    <location>
        <position position="1"/>
    </location>
</feature>
<keyword evidence="3" id="KW-1185">Reference proteome</keyword>
<protein>
    <submittedName>
        <fullName evidence="2">Uncharacterized protein</fullName>
    </submittedName>
</protein>
<feature type="compositionally biased region" description="Basic and acidic residues" evidence="1">
    <location>
        <begin position="11"/>
        <end position="24"/>
    </location>
</feature>
<proteinExistence type="predicted"/>
<evidence type="ECO:0000313" key="2">
    <source>
        <dbReference type="EMBL" id="MDO3398201.1"/>
    </source>
</evidence>
<evidence type="ECO:0000313" key="3">
    <source>
        <dbReference type="Proteomes" id="UP001168363"/>
    </source>
</evidence>
<accession>A0ABT8TWF9</accession>
<dbReference type="EMBL" id="JAULSC010000184">
    <property type="protein sequence ID" value="MDO3398201.1"/>
    <property type="molecule type" value="Genomic_DNA"/>
</dbReference>